<dbReference type="FunFam" id="2.60.40.420:FF:000045">
    <property type="entry name" value="Laccase 2"/>
    <property type="match status" value="1"/>
</dbReference>
<keyword evidence="9" id="KW-1185">Reference proteome</keyword>
<sequence length="660" mass="75079">MIRSSYTILFLSFYLTLCQVIVNCDEDVTPFEDYNKFNSRIVTVEQYIRQNNLSSPEECARTCNPSNYKKRCYYNFYLEQYATQTRACDYCFPNRTNNCQCIVADGVVRSVTTANRMIPGPSIEVCEDDEVIIDVENHLEGSDVTIHWHGLHHRGSQYYDGVPFVTQCPILQGNKFRYIWTATHAGTHYWHAHTGFQKMDGLAGSIIVRQSSIKDQHSPLYDYDLSEHVLFVQDWIHELAGNRYPGCRSGRAKCASVSQIPDNILINGKGLYNSTTAQTNITIAEVFKVTAGRRYRFRLIGAVSLACPIQITVENHTISVIASDGEPMKPVQVDSIIFTSGERYDIIIDASNEPRHYCIEIKALGLCAELGIRQLARLEYLTKFSAITPTLFNKNDHRIEKTLTSLDGDCDQPLSNKVCISHLENAKEIDEEMLKPKADVKLFLPFSLYSYEDEELFHPNEFNSFFVPLGVDHMAGLMNNISYIPPPSPLLSQFSELNYDHFCNNTHSKINCGGICRCTHLVKIPLNAVVELILIDELEEPDLVHPFHLHGYSFYVMGSGRMDVNDSSISLLEKVIEMDKKNQLYRRNDFPPSKDTIAVPNKGYTVLRFKATNPGFWLLHCHFLNHLLTGMSMVLQVGNLSDFPPLPKHFPRCGDYTPDI</sequence>
<dbReference type="CDD" id="cd13884">
    <property type="entry name" value="CuRO_2_tcLCC_insect_like"/>
    <property type="match status" value="1"/>
</dbReference>
<evidence type="ECO:0000313" key="8">
    <source>
        <dbReference type="EMBL" id="KAK5648672.1"/>
    </source>
</evidence>
<evidence type="ECO:0008006" key="10">
    <source>
        <dbReference type="Google" id="ProtNLM"/>
    </source>
</evidence>
<dbReference type="PANTHER" id="PTHR11709">
    <property type="entry name" value="MULTI-COPPER OXIDASE"/>
    <property type="match status" value="1"/>
</dbReference>
<dbReference type="Pfam" id="PF07731">
    <property type="entry name" value="Cu-oxidase_2"/>
    <property type="match status" value="1"/>
</dbReference>
<dbReference type="InterPro" id="IPR045087">
    <property type="entry name" value="Cu-oxidase_fam"/>
</dbReference>
<evidence type="ECO:0000256" key="2">
    <source>
        <dbReference type="ARBA" id="ARBA00022723"/>
    </source>
</evidence>
<feature type="domain" description="Plastocyanin-like" evidence="7">
    <location>
        <begin position="101"/>
        <end position="211"/>
    </location>
</feature>
<dbReference type="InterPro" id="IPR001117">
    <property type="entry name" value="Cu-oxidase_2nd"/>
</dbReference>
<keyword evidence="2" id="KW-0479">Metal-binding</keyword>
<dbReference type="InterPro" id="IPR002355">
    <property type="entry name" value="Cu_oxidase_Cu_BS"/>
</dbReference>
<evidence type="ECO:0000259" key="7">
    <source>
        <dbReference type="Pfam" id="PF07732"/>
    </source>
</evidence>
<evidence type="ECO:0000259" key="6">
    <source>
        <dbReference type="Pfam" id="PF07731"/>
    </source>
</evidence>
<dbReference type="GO" id="GO:0005886">
    <property type="term" value="C:plasma membrane"/>
    <property type="evidence" value="ECO:0007669"/>
    <property type="project" value="TreeGrafter"/>
</dbReference>
<dbReference type="CDD" id="cd13858">
    <property type="entry name" value="CuRO_1_tcLCC2_insect_like"/>
    <property type="match status" value="1"/>
</dbReference>
<keyword evidence="4" id="KW-0732">Signal</keyword>
<dbReference type="GO" id="GO:0005507">
    <property type="term" value="F:copper ion binding"/>
    <property type="evidence" value="ECO:0007669"/>
    <property type="project" value="InterPro"/>
</dbReference>
<reference evidence="8 9" key="1">
    <citation type="journal article" date="2024" name="Insects">
        <title>An Improved Chromosome-Level Genome Assembly of the Firefly Pyrocoelia pectoralis.</title>
        <authorList>
            <person name="Fu X."/>
            <person name="Meyer-Rochow V.B."/>
            <person name="Ballantyne L."/>
            <person name="Zhu X."/>
        </authorList>
    </citation>
    <scope>NUCLEOTIDE SEQUENCE [LARGE SCALE GENOMIC DNA]</scope>
    <source>
        <strain evidence="8">XCY_ONT2</strain>
    </source>
</reference>
<name>A0AAN7VI68_9COLE</name>
<dbReference type="InterPro" id="IPR033138">
    <property type="entry name" value="Cu_oxidase_CS"/>
</dbReference>
<feature type="domain" description="Plastocyanin-like" evidence="5">
    <location>
        <begin position="227"/>
        <end position="361"/>
    </location>
</feature>
<dbReference type="InterPro" id="IPR011706">
    <property type="entry name" value="Cu-oxidase_C"/>
</dbReference>
<dbReference type="Pfam" id="PF00394">
    <property type="entry name" value="Cu-oxidase"/>
    <property type="match status" value="1"/>
</dbReference>
<accession>A0AAN7VI68</accession>
<protein>
    <recommendedName>
        <fullName evidence="10">Laccase</fullName>
    </recommendedName>
</protein>
<dbReference type="CDD" id="cd13905">
    <property type="entry name" value="CuRO_3_tcLLC2_insect_like"/>
    <property type="match status" value="1"/>
</dbReference>
<dbReference type="Gene3D" id="2.60.40.420">
    <property type="entry name" value="Cupredoxins - blue copper proteins"/>
    <property type="match status" value="3"/>
</dbReference>
<dbReference type="EMBL" id="JAVRBK010000002">
    <property type="protein sequence ID" value="KAK5648672.1"/>
    <property type="molecule type" value="Genomic_DNA"/>
</dbReference>
<dbReference type="Pfam" id="PF07732">
    <property type="entry name" value="Cu-oxidase_3"/>
    <property type="match status" value="1"/>
</dbReference>
<feature type="chain" id="PRO_5042874463" description="Laccase" evidence="4">
    <location>
        <begin position="19"/>
        <end position="660"/>
    </location>
</feature>
<dbReference type="InterPro" id="IPR008972">
    <property type="entry name" value="Cupredoxin"/>
</dbReference>
<dbReference type="PANTHER" id="PTHR11709:SF232">
    <property type="entry name" value="STRAW, ISOFORM G"/>
    <property type="match status" value="1"/>
</dbReference>
<evidence type="ECO:0000256" key="1">
    <source>
        <dbReference type="ARBA" id="ARBA00010609"/>
    </source>
</evidence>
<comment type="caution">
    <text evidence="8">The sequence shown here is derived from an EMBL/GenBank/DDBJ whole genome shotgun (WGS) entry which is preliminary data.</text>
</comment>
<feature type="domain" description="Plastocyanin-like" evidence="6">
    <location>
        <begin position="483"/>
        <end position="638"/>
    </location>
</feature>
<evidence type="ECO:0000259" key="5">
    <source>
        <dbReference type="Pfam" id="PF00394"/>
    </source>
</evidence>
<dbReference type="FunFam" id="2.60.40.420:FF:000031">
    <property type="entry name" value="Laccase-2 isoform A"/>
    <property type="match status" value="1"/>
</dbReference>
<dbReference type="GO" id="GO:0016491">
    <property type="term" value="F:oxidoreductase activity"/>
    <property type="evidence" value="ECO:0007669"/>
    <property type="project" value="UniProtKB-KW"/>
</dbReference>
<dbReference type="SUPFAM" id="SSF49503">
    <property type="entry name" value="Cupredoxins"/>
    <property type="match status" value="3"/>
</dbReference>
<organism evidence="8 9">
    <name type="scientific">Pyrocoelia pectoralis</name>
    <dbReference type="NCBI Taxonomy" id="417401"/>
    <lineage>
        <taxon>Eukaryota</taxon>
        <taxon>Metazoa</taxon>
        <taxon>Ecdysozoa</taxon>
        <taxon>Arthropoda</taxon>
        <taxon>Hexapoda</taxon>
        <taxon>Insecta</taxon>
        <taxon>Pterygota</taxon>
        <taxon>Neoptera</taxon>
        <taxon>Endopterygota</taxon>
        <taxon>Coleoptera</taxon>
        <taxon>Polyphaga</taxon>
        <taxon>Elateriformia</taxon>
        <taxon>Elateroidea</taxon>
        <taxon>Lampyridae</taxon>
        <taxon>Lampyrinae</taxon>
        <taxon>Pyrocoelia</taxon>
    </lineage>
</organism>
<dbReference type="AlphaFoldDB" id="A0AAN7VI68"/>
<dbReference type="PROSITE" id="PS00080">
    <property type="entry name" value="MULTICOPPER_OXIDASE2"/>
    <property type="match status" value="1"/>
</dbReference>
<dbReference type="Proteomes" id="UP001329430">
    <property type="component" value="Chromosome 2"/>
</dbReference>
<feature type="signal peptide" evidence="4">
    <location>
        <begin position="1"/>
        <end position="18"/>
    </location>
</feature>
<evidence type="ECO:0000256" key="3">
    <source>
        <dbReference type="ARBA" id="ARBA00023002"/>
    </source>
</evidence>
<evidence type="ECO:0000256" key="4">
    <source>
        <dbReference type="SAM" id="SignalP"/>
    </source>
</evidence>
<evidence type="ECO:0000313" key="9">
    <source>
        <dbReference type="Proteomes" id="UP001329430"/>
    </source>
</evidence>
<proteinExistence type="inferred from homology"/>
<dbReference type="PROSITE" id="PS00079">
    <property type="entry name" value="MULTICOPPER_OXIDASE1"/>
    <property type="match status" value="1"/>
</dbReference>
<gene>
    <name evidence="8" type="ORF">RI129_003564</name>
</gene>
<comment type="similarity">
    <text evidence="1">Belongs to the multicopper oxidase family.</text>
</comment>
<keyword evidence="3" id="KW-0560">Oxidoreductase</keyword>
<dbReference type="GO" id="GO:0006826">
    <property type="term" value="P:iron ion transport"/>
    <property type="evidence" value="ECO:0007669"/>
    <property type="project" value="TreeGrafter"/>
</dbReference>
<dbReference type="InterPro" id="IPR011707">
    <property type="entry name" value="Cu-oxidase-like_N"/>
</dbReference>